<reference evidence="1" key="2">
    <citation type="submission" date="2025-09" db="UniProtKB">
        <authorList>
            <consortium name="EnsemblPlants"/>
        </authorList>
    </citation>
    <scope>IDENTIFICATION</scope>
</reference>
<evidence type="ECO:0000313" key="2">
    <source>
        <dbReference type="Proteomes" id="UP001732700"/>
    </source>
</evidence>
<evidence type="ECO:0000313" key="1">
    <source>
        <dbReference type="EnsemblPlants" id="AVESA.00010b.r2.1DG0133980.1.CDS.1"/>
    </source>
</evidence>
<reference evidence="1" key="1">
    <citation type="submission" date="2021-05" db="EMBL/GenBank/DDBJ databases">
        <authorList>
            <person name="Scholz U."/>
            <person name="Mascher M."/>
            <person name="Fiebig A."/>
        </authorList>
    </citation>
    <scope>NUCLEOTIDE SEQUENCE [LARGE SCALE GENOMIC DNA]</scope>
</reference>
<name>A0ACD5TVQ3_AVESA</name>
<dbReference type="EnsemblPlants" id="AVESA.00010b.r2.1DG0133980.1">
    <property type="protein sequence ID" value="AVESA.00010b.r2.1DG0133980.1.CDS.1"/>
    <property type="gene ID" value="AVESA.00010b.r2.1DG0133980"/>
</dbReference>
<keyword evidence="2" id="KW-1185">Reference proteome</keyword>
<proteinExistence type="predicted"/>
<sequence>MTTRSILLATIAVAICIVATPATAMDNPDDEIVGGWEQIPNINDPMVLEIARWAVAEHARRTNDGLQFKRLVSGTYQIVAGKNLKLRIDAANGDGKEGMYIAEVFDQPWTHTRTLNSFGPAN</sequence>
<protein>
    <submittedName>
        <fullName evidence="1">Uncharacterized protein</fullName>
    </submittedName>
</protein>
<accession>A0ACD5TVQ3</accession>
<dbReference type="Proteomes" id="UP001732700">
    <property type="component" value="Chromosome 1D"/>
</dbReference>
<organism evidence="1 2">
    <name type="scientific">Avena sativa</name>
    <name type="common">Oat</name>
    <dbReference type="NCBI Taxonomy" id="4498"/>
    <lineage>
        <taxon>Eukaryota</taxon>
        <taxon>Viridiplantae</taxon>
        <taxon>Streptophyta</taxon>
        <taxon>Embryophyta</taxon>
        <taxon>Tracheophyta</taxon>
        <taxon>Spermatophyta</taxon>
        <taxon>Magnoliopsida</taxon>
        <taxon>Liliopsida</taxon>
        <taxon>Poales</taxon>
        <taxon>Poaceae</taxon>
        <taxon>BOP clade</taxon>
        <taxon>Pooideae</taxon>
        <taxon>Poodae</taxon>
        <taxon>Poeae</taxon>
        <taxon>Poeae Chloroplast Group 1 (Aveneae type)</taxon>
        <taxon>Aveninae</taxon>
        <taxon>Avena</taxon>
    </lineage>
</organism>